<gene>
    <name evidence="3" type="primary">uspA</name>
    <name evidence="3" type="ORF">PITCH_A80026</name>
</gene>
<dbReference type="AlphaFoldDB" id="A0A445N2V8"/>
<dbReference type="InterPro" id="IPR006016">
    <property type="entry name" value="UspA"/>
</dbReference>
<dbReference type="Gene3D" id="3.40.50.620">
    <property type="entry name" value="HUPs"/>
    <property type="match status" value="1"/>
</dbReference>
<evidence type="ECO:0000313" key="3">
    <source>
        <dbReference type="EMBL" id="SPD76031.1"/>
    </source>
</evidence>
<dbReference type="InterPro" id="IPR006015">
    <property type="entry name" value="Universal_stress_UspA"/>
</dbReference>
<evidence type="ECO:0000256" key="1">
    <source>
        <dbReference type="ARBA" id="ARBA00008791"/>
    </source>
</evidence>
<feature type="domain" description="UspA" evidence="2">
    <location>
        <begin position="4"/>
        <end position="148"/>
    </location>
</feature>
<organism evidence="3">
    <name type="scientific">uncultured Desulfobacterium sp</name>
    <dbReference type="NCBI Taxonomy" id="201089"/>
    <lineage>
        <taxon>Bacteria</taxon>
        <taxon>Pseudomonadati</taxon>
        <taxon>Thermodesulfobacteriota</taxon>
        <taxon>Desulfobacteria</taxon>
        <taxon>Desulfobacterales</taxon>
        <taxon>Desulfobacteriaceae</taxon>
        <taxon>Desulfobacterium</taxon>
        <taxon>environmental samples</taxon>
    </lineage>
</organism>
<dbReference type="PANTHER" id="PTHR46268">
    <property type="entry name" value="STRESS RESPONSE PROTEIN NHAX"/>
    <property type="match status" value="1"/>
</dbReference>
<dbReference type="SUPFAM" id="SSF52402">
    <property type="entry name" value="Adenine nucleotide alpha hydrolases-like"/>
    <property type="match status" value="1"/>
</dbReference>
<sequence>MVQIKNILAAIDFSEYSNEVMGYAVCLAESLKSRLIVVNVINQRDITAMRTIIQSRVDINVDEYVQKERERRIQEVQNLLLSNKGSHLTVNTVIRIGVPFVELLDAIKEEGIDLVVMGSKGRTNVADVLFGSTAEKVFRRSPVPVVSIRRR</sequence>
<dbReference type="EMBL" id="OJIN01000225">
    <property type="protein sequence ID" value="SPD76031.1"/>
    <property type="molecule type" value="Genomic_DNA"/>
</dbReference>
<protein>
    <submittedName>
        <fullName evidence="3">Universal stress protein</fullName>
    </submittedName>
</protein>
<dbReference type="PRINTS" id="PR01438">
    <property type="entry name" value="UNVRSLSTRESS"/>
</dbReference>
<dbReference type="Pfam" id="PF00582">
    <property type="entry name" value="Usp"/>
    <property type="match status" value="1"/>
</dbReference>
<comment type="similarity">
    <text evidence="1">Belongs to the universal stress protein A family.</text>
</comment>
<evidence type="ECO:0000259" key="2">
    <source>
        <dbReference type="Pfam" id="PF00582"/>
    </source>
</evidence>
<reference evidence="3" key="1">
    <citation type="submission" date="2018-01" db="EMBL/GenBank/DDBJ databases">
        <authorList>
            <person name="Regsiter A."/>
            <person name="William W."/>
        </authorList>
    </citation>
    <scope>NUCLEOTIDE SEQUENCE</scope>
    <source>
        <strain evidence="3">TRIP AH-1</strain>
    </source>
</reference>
<dbReference type="PANTHER" id="PTHR46268:SF6">
    <property type="entry name" value="UNIVERSAL STRESS PROTEIN UP12"/>
    <property type="match status" value="1"/>
</dbReference>
<accession>A0A445N2V8</accession>
<dbReference type="InterPro" id="IPR014729">
    <property type="entry name" value="Rossmann-like_a/b/a_fold"/>
</dbReference>
<name>A0A445N2V8_9BACT</name>
<dbReference type="CDD" id="cd00293">
    <property type="entry name" value="USP-like"/>
    <property type="match status" value="1"/>
</dbReference>
<proteinExistence type="inferred from homology"/>